<dbReference type="AlphaFoldDB" id="A0A9D2FIF4"/>
<dbReference type="EMBL" id="DXBF01000011">
    <property type="protein sequence ID" value="HIZ61398.1"/>
    <property type="molecule type" value="Genomic_DNA"/>
</dbReference>
<reference evidence="1" key="1">
    <citation type="journal article" date="2021" name="PeerJ">
        <title>Extensive microbial diversity within the chicken gut microbiome revealed by metagenomics and culture.</title>
        <authorList>
            <person name="Gilroy R."/>
            <person name="Ravi A."/>
            <person name="Getino M."/>
            <person name="Pursley I."/>
            <person name="Horton D.L."/>
            <person name="Alikhan N.F."/>
            <person name="Baker D."/>
            <person name="Gharbi K."/>
            <person name="Hall N."/>
            <person name="Watson M."/>
            <person name="Adriaenssens E.M."/>
            <person name="Foster-Nyarko E."/>
            <person name="Jarju S."/>
            <person name="Secka A."/>
            <person name="Antonio M."/>
            <person name="Oren A."/>
            <person name="Chaudhuri R.R."/>
            <person name="La Ragione R."/>
            <person name="Hildebrand F."/>
            <person name="Pallen M.J."/>
        </authorList>
    </citation>
    <scope>NUCLEOTIDE SEQUENCE</scope>
    <source>
        <strain evidence="1">CHK188-11489</strain>
    </source>
</reference>
<proteinExistence type="predicted"/>
<organism evidence="1 2">
    <name type="scientific">Candidatus Gemmiger avistercoris</name>
    <dbReference type="NCBI Taxonomy" id="2838606"/>
    <lineage>
        <taxon>Bacteria</taxon>
        <taxon>Bacillati</taxon>
        <taxon>Bacillota</taxon>
        <taxon>Clostridia</taxon>
        <taxon>Eubacteriales</taxon>
        <taxon>Gemmiger</taxon>
    </lineage>
</organism>
<protein>
    <submittedName>
        <fullName evidence="1">Uncharacterized protein</fullName>
    </submittedName>
</protein>
<sequence length="113" mass="12532">MIEQIVLEHLAAALEVPVGMEVPAGTDRAAQFVVLEKTSSSRADHLCTSQFAVQSYGPTLLAAMELNEQVKAAMDGLDELDEIVSSRLNSDYNFTDTATKRYRYQAVYDVTHY</sequence>
<reference evidence="1" key="2">
    <citation type="submission" date="2021-04" db="EMBL/GenBank/DDBJ databases">
        <authorList>
            <person name="Gilroy R."/>
        </authorList>
    </citation>
    <scope>NUCLEOTIDE SEQUENCE</scope>
    <source>
        <strain evidence="1">CHK188-11489</strain>
    </source>
</reference>
<gene>
    <name evidence="1" type="ORF">H9724_01325</name>
</gene>
<accession>A0A9D2FIF4</accession>
<comment type="caution">
    <text evidence="1">The sequence shown here is derived from an EMBL/GenBank/DDBJ whole genome shotgun (WGS) entry which is preliminary data.</text>
</comment>
<evidence type="ECO:0000313" key="2">
    <source>
        <dbReference type="Proteomes" id="UP000824105"/>
    </source>
</evidence>
<name>A0A9D2FIF4_9FIRM</name>
<evidence type="ECO:0000313" key="1">
    <source>
        <dbReference type="EMBL" id="HIZ61398.1"/>
    </source>
</evidence>
<dbReference type="Proteomes" id="UP000824105">
    <property type="component" value="Unassembled WGS sequence"/>
</dbReference>